<protein>
    <submittedName>
        <fullName evidence="2">Uncharacterized protein</fullName>
    </submittedName>
</protein>
<dbReference type="EMBL" id="LGRN01000002">
    <property type="protein sequence ID" value="OJD19917.1"/>
    <property type="molecule type" value="Genomic_DNA"/>
</dbReference>
<dbReference type="OrthoDB" id="5403747at2759"/>
<evidence type="ECO:0000313" key="3">
    <source>
        <dbReference type="Proteomes" id="UP000182235"/>
    </source>
</evidence>
<organism evidence="2 3">
    <name type="scientific">Emergomyces pasteurianus Ep9510</name>
    <dbReference type="NCBI Taxonomy" id="1447872"/>
    <lineage>
        <taxon>Eukaryota</taxon>
        <taxon>Fungi</taxon>
        <taxon>Dikarya</taxon>
        <taxon>Ascomycota</taxon>
        <taxon>Pezizomycotina</taxon>
        <taxon>Eurotiomycetes</taxon>
        <taxon>Eurotiomycetidae</taxon>
        <taxon>Onygenales</taxon>
        <taxon>Ajellomycetaceae</taxon>
        <taxon>Emergomyces</taxon>
    </lineage>
</organism>
<sequence length="214" mass="23427">MEGLDTGMTAGEQRIFYIAMTCTTNGLTGIKVNYEQLARKAGLKNAGCASVLYGNARRKLLAATKHGEGTSTASNDNGTGHKTPSKASKVTKRTPKSSARGKDKTTKTTMTAATLQVEPSPTKTSKIKGETDNDADMTGMMHGYEKVKHENGINVSTRIKTEFANDLANEMIEGTSYPRSELEWSFFEQSLWHVETYNGETEDEYGEPEHDDDV</sequence>
<accession>A0A1J9QX70</accession>
<evidence type="ECO:0000313" key="2">
    <source>
        <dbReference type="EMBL" id="OJD19917.1"/>
    </source>
</evidence>
<feature type="compositionally biased region" description="Polar residues" evidence="1">
    <location>
        <begin position="69"/>
        <end position="88"/>
    </location>
</feature>
<comment type="caution">
    <text evidence="2">The sequence shown here is derived from an EMBL/GenBank/DDBJ whole genome shotgun (WGS) entry which is preliminary data.</text>
</comment>
<dbReference type="VEuPathDB" id="FungiDB:AJ78_00111"/>
<gene>
    <name evidence="2" type="ORF">AJ78_00111</name>
</gene>
<dbReference type="Proteomes" id="UP000182235">
    <property type="component" value="Unassembled WGS sequence"/>
</dbReference>
<name>A0A1J9QX70_9EURO</name>
<reference evidence="2 3" key="1">
    <citation type="submission" date="2015-07" db="EMBL/GenBank/DDBJ databases">
        <title>Emmonsia species relationships and genome sequence.</title>
        <authorList>
            <consortium name="The Broad Institute Genomics Platform"/>
            <person name="Cuomo C.A."/>
            <person name="Munoz J.F."/>
            <person name="Imamovic A."/>
            <person name="Priest M.E."/>
            <person name="Young S."/>
            <person name="Clay O.K."/>
            <person name="McEwen J.G."/>
        </authorList>
    </citation>
    <scope>NUCLEOTIDE SEQUENCE [LARGE SCALE GENOMIC DNA]</scope>
    <source>
        <strain evidence="2 3">UAMH 9510</strain>
    </source>
</reference>
<feature type="region of interest" description="Disordered" evidence="1">
    <location>
        <begin position="65"/>
        <end position="113"/>
    </location>
</feature>
<dbReference type="AlphaFoldDB" id="A0A1J9QX70"/>
<evidence type="ECO:0000256" key="1">
    <source>
        <dbReference type="SAM" id="MobiDB-lite"/>
    </source>
</evidence>
<proteinExistence type="predicted"/>
<keyword evidence="3" id="KW-1185">Reference proteome</keyword>
<dbReference type="STRING" id="1447872.A0A1J9QX70"/>